<dbReference type="AlphaFoldDB" id="A0A0W0YIJ4"/>
<gene>
    <name evidence="2" type="ORF">Lsan_2929</name>
</gene>
<dbReference type="Proteomes" id="UP000054703">
    <property type="component" value="Unassembled WGS sequence"/>
</dbReference>
<organism evidence="2 3">
    <name type="scientific">Legionella santicrucis</name>
    <dbReference type="NCBI Taxonomy" id="45074"/>
    <lineage>
        <taxon>Bacteria</taxon>
        <taxon>Pseudomonadati</taxon>
        <taxon>Pseudomonadota</taxon>
        <taxon>Gammaproteobacteria</taxon>
        <taxon>Legionellales</taxon>
        <taxon>Legionellaceae</taxon>
        <taxon>Legionella</taxon>
    </lineage>
</organism>
<feature type="compositionally biased region" description="Low complexity" evidence="1">
    <location>
        <begin position="467"/>
        <end position="480"/>
    </location>
</feature>
<protein>
    <submittedName>
        <fullName evidence="2">Uncharacterized protein</fullName>
    </submittedName>
</protein>
<dbReference type="OrthoDB" id="5649443at2"/>
<feature type="region of interest" description="Disordered" evidence="1">
    <location>
        <begin position="459"/>
        <end position="480"/>
    </location>
</feature>
<evidence type="ECO:0000313" key="3">
    <source>
        <dbReference type="Proteomes" id="UP000054703"/>
    </source>
</evidence>
<dbReference type="PATRIC" id="fig|45074.5.peg.3150"/>
<dbReference type="EMBL" id="LNYU01000081">
    <property type="protein sequence ID" value="KTD56769.1"/>
    <property type="molecule type" value="Genomic_DNA"/>
</dbReference>
<keyword evidence="3" id="KW-1185">Reference proteome</keyword>
<evidence type="ECO:0000313" key="2">
    <source>
        <dbReference type="EMBL" id="KTD56769.1"/>
    </source>
</evidence>
<comment type="caution">
    <text evidence="2">The sequence shown here is derived from an EMBL/GenBank/DDBJ whole genome shotgun (WGS) entry which is preliminary data.</text>
</comment>
<sequence length="480" mass="55549">MRSLPAEEREYIITELDSNVVIERARLLCKELSKNEMVGLNLEESRILFLAALRNLKENKISVNQLATLHIIDSEIRTLYVNPMIYFIHKYVDDDELTRTFNLFSLANLQGIPTSVKRYIYNAMILPKTGMSVSDMPWQMRKPLMQRFFNFNNSEWSHFCEEMNKAPSTEQFFHVLVAPEEGCWSSIIANIQKVLKCMRVLDWLVDSKDGLVTEKIMLVPSFSMFQAAINAKAKTLGRNPVELIPTYGYIDPEHYADLKSFGKIAMAMYMPERRITSRYQNERGGFRTKIDGHPSETAFAGAIHDVYHAMREIAMSENVAKARMRLAWIAKNHPKNKLNSSSRPVDDILVDGELIRSYPPEIDTIFDPEYRSPNAESFGDLFYDTSLKSALHEDLKRAFIEDMVVNKEEWKKQYHLGKSDLRNKDQKIYEEIESQQLAKHIDDTVVSFRDVQTMNRIGFLGNNPQRNSNLDSSSKNLLRF</sequence>
<accession>A0A0W0YIJ4</accession>
<reference evidence="2 3" key="1">
    <citation type="submission" date="2015-11" db="EMBL/GenBank/DDBJ databases">
        <title>Genomic analysis of 38 Legionella species identifies large and diverse effector repertoires.</title>
        <authorList>
            <person name="Burstein D."/>
            <person name="Amaro F."/>
            <person name="Zusman T."/>
            <person name="Lifshitz Z."/>
            <person name="Cohen O."/>
            <person name="Gilbert J.A."/>
            <person name="Pupko T."/>
            <person name="Shuman H.A."/>
            <person name="Segal G."/>
        </authorList>
    </citation>
    <scope>NUCLEOTIDE SEQUENCE [LARGE SCALE GENOMIC DNA]</scope>
    <source>
        <strain evidence="2 3">SC-63-C7</strain>
    </source>
</reference>
<dbReference type="RefSeq" id="WP_058514889.1">
    <property type="nucleotide sequence ID" value="NZ_CAAAIH010000028.1"/>
</dbReference>
<name>A0A0W0YIJ4_9GAMM</name>
<proteinExistence type="predicted"/>
<evidence type="ECO:0000256" key="1">
    <source>
        <dbReference type="SAM" id="MobiDB-lite"/>
    </source>
</evidence>